<evidence type="ECO:0000313" key="2">
    <source>
        <dbReference type="EMBL" id="MBD7953549.1"/>
    </source>
</evidence>
<name>A0A8X8FSI8_9GAMM</name>
<dbReference type="GO" id="GO:0009882">
    <property type="term" value="F:blue light photoreceptor activity"/>
    <property type="evidence" value="ECO:0007669"/>
    <property type="project" value="InterPro"/>
</dbReference>
<accession>A0A8X8FSI8</accession>
<proteinExistence type="predicted"/>
<dbReference type="Proteomes" id="UP000636938">
    <property type="component" value="Unassembled WGS sequence"/>
</dbReference>
<feature type="domain" description="BLUF" evidence="1">
    <location>
        <begin position="3"/>
        <end position="94"/>
    </location>
</feature>
<reference evidence="2 3" key="1">
    <citation type="submission" date="2020-08" db="EMBL/GenBank/DDBJ databases">
        <title>A Genomic Blueprint of the Chicken Gut Microbiome.</title>
        <authorList>
            <person name="Gilroy R."/>
            <person name="Ravi A."/>
            <person name="Getino M."/>
            <person name="Pursley I."/>
            <person name="Horton D.L."/>
            <person name="Alikhan N.-F."/>
            <person name="Baker D."/>
            <person name="Gharbi K."/>
            <person name="Hall N."/>
            <person name="Watson M."/>
            <person name="Adriaenssens E.M."/>
            <person name="Foster-Nyarko E."/>
            <person name="Jarju S."/>
            <person name="Secka A."/>
            <person name="Antonio M."/>
            <person name="Oren A."/>
            <person name="Chaudhuri R."/>
            <person name="La Ragione R.M."/>
            <person name="Hildebrand F."/>
            <person name="Pallen M.J."/>
        </authorList>
    </citation>
    <scope>NUCLEOTIDE SEQUENCE [LARGE SCALE GENOMIC DNA]</scope>
    <source>
        <strain evidence="2 3">Sa5BUN4</strain>
    </source>
</reference>
<dbReference type="SMART" id="SM01034">
    <property type="entry name" value="BLUF"/>
    <property type="match status" value="1"/>
</dbReference>
<dbReference type="InterPro" id="IPR007024">
    <property type="entry name" value="BLUF_domain"/>
</dbReference>
<sequence>MPLHALVYASQMAADLPAGRLEGLVQDAARFNQLAGVTGLLLFDGERFLQYLEGPEQGVHAAYGRVLAASSHVDILQLARGLVGTRLCPFWSMTRVDTERRDLGKVATADWNSFVRRGTAVRPTAVDHLDGIVARHRQQMRTPG</sequence>
<dbReference type="RefSeq" id="WP_191769476.1">
    <property type="nucleotide sequence ID" value="NZ_JACSQS010000003.1"/>
</dbReference>
<dbReference type="Pfam" id="PF04940">
    <property type="entry name" value="BLUF"/>
    <property type="match status" value="1"/>
</dbReference>
<evidence type="ECO:0000259" key="1">
    <source>
        <dbReference type="PROSITE" id="PS50925"/>
    </source>
</evidence>
<evidence type="ECO:0000313" key="3">
    <source>
        <dbReference type="Proteomes" id="UP000636938"/>
    </source>
</evidence>
<keyword evidence="3" id="KW-1185">Reference proteome</keyword>
<dbReference type="InterPro" id="IPR036046">
    <property type="entry name" value="Acylphosphatase-like_dom_sf"/>
</dbReference>
<dbReference type="EMBL" id="JACSQS010000003">
    <property type="protein sequence ID" value="MBD7953549.1"/>
    <property type="molecule type" value="Genomic_DNA"/>
</dbReference>
<comment type="caution">
    <text evidence="2">The sequence shown here is derived from an EMBL/GenBank/DDBJ whole genome shotgun (WGS) entry which is preliminary data.</text>
</comment>
<protein>
    <submittedName>
        <fullName evidence="2">BLUF domain-containing protein</fullName>
    </submittedName>
</protein>
<organism evidence="2 3">
    <name type="scientific">Stenotrophomonas lacuserhaii</name>
    <dbReference type="NCBI Taxonomy" id="2760084"/>
    <lineage>
        <taxon>Bacteria</taxon>
        <taxon>Pseudomonadati</taxon>
        <taxon>Pseudomonadota</taxon>
        <taxon>Gammaproteobacteria</taxon>
        <taxon>Lysobacterales</taxon>
        <taxon>Lysobacteraceae</taxon>
        <taxon>Stenotrophomonas</taxon>
    </lineage>
</organism>
<dbReference type="PROSITE" id="PS50925">
    <property type="entry name" value="BLUF"/>
    <property type="match status" value="1"/>
</dbReference>
<dbReference type="Gene3D" id="3.30.70.100">
    <property type="match status" value="1"/>
</dbReference>
<dbReference type="AlphaFoldDB" id="A0A8X8FSI8"/>
<dbReference type="GO" id="GO:0071949">
    <property type="term" value="F:FAD binding"/>
    <property type="evidence" value="ECO:0007669"/>
    <property type="project" value="InterPro"/>
</dbReference>
<dbReference type="SUPFAM" id="SSF54975">
    <property type="entry name" value="Acylphosphatase/BLUF domain-like"/>
    <property type="match status" value="1"/>
</dbReference>
<gene>
    <name evidence="2" type="ORF">H9654_04930</name>
</gene>